<keyword evidence="3" id="KW-0808">Transferase</keyword>
<dbReference type="PANTHER" id="PTHR23115">
    <property type="entry name" value="TRANSLATION FACTOR"/>
    <property type="match status" value="1"/>
</dbReference>
<proteinExistence type="predicted"/>
<keyword evidence="3" id="KW-0548">Nucleotidyltransferase</keyword>
<name>A0AAV9GXP2_9PEZI</name>
<reference evidence="3" key="1">
    <citation type="journal article" date="2023" name="Mol. Phylogenet. Evol.">
        <title>Genome-scale phylogeny and comparative genomics of the fungal order Sordariales.</title>
        <authorList>
            <person name="Hensen N."/>
            <person name="Bonometti L."/>
            <person name="Westerberg I."/>
            <person name="Brannstrom I.O."/>
            <person name="Guillou S."/>
            <person name="Cros-Aarteil S."/>
            <person name="Calhoun S."/>
            <person name="Haridas S."/>
            <person name="Kuo A."/>
            <person name="Mondo S."/>
            <person name="Pangilinan J."/>
            <person name="Riley R."/>
            <person name="LaButti K."/>
            <person name="Andreopoulos B."/>
            <person name="Lipzen A."/>
            <person name="Chen C."/>
            <person name="Yan M."/>
            <person name="Daum C."/>
            <person name="Ng V."/>
            <person name="Clum A."/>
            <person name="Steindorff A."/>
            <person name="Ohm R.A."/>
            <person name="Martin F."/>
            <person name="Silar P."/>
            <person name="Natvig D.O."/>
            <person name="Lalanne C."/>
            <person name="Gautier V."/>
            <person name="Ament-Velasquez S.L."/>
            <person name="Kruys A."/>
            <person name="Hutchinson M.I."/>
            <person name="Powell A.J."/>
            <person name="Barry K."/>
            <person name="Miller A.N."/>
            <person name="Grigoriev I.V."/>
            <person name="Debuchy R."/>
            <person name="Gladieux P."/>
            <person name="Hiltunen Thoren M."/>
            <person name="Johannesson H."/>
        </authorList>
    </citation>
    <scope>NUCLEOTIDE SEQUENCE</scope>
    <source>
        <strain evidence="3">PSN243</strain>
    </source>
</reference>
<dbReference type="InterPro" id="IPR027417">
    <property type="entry name" value="P-loop_NTPase"/>
</dbReference>
<dbReference type="GO" id="GO:0005525">
    <property type="term" value="F:GTP binding"/>
    <property type="evidence" value="ECO:0007669"/>
    <property type="project" value="UniProtKB-KW"/>
</dbReference>
<dbReference type="Gene3D" id="3.40.50.300">
    <property type="entry name" value="P-loop containing nucleotide triphosphate hydrolases"/>
    <property type="match status" value="1"/>
</dbReference>
<evidence type="ECO:0000313" key="3">
    <source>
        <dbReference type="EMBL" id="KAK4452684.1"/>
    </source>
</evidence>
<sequence length="181" mass="19440">MAPKSLAVLGHNGVGKKTIVGNLIFTCGLDLRQLQQLESGTDRKMASIVPFFDKNGIAKAFYAPSGQIIVEDTNPTPNIAFWVVDASSPDGGASSKAELESQISAGSLKPTEKLIILLNKMDEKEWSEAIYNEMAALFQQAVNLPSVQVKVVPIAALQGDNILEPPSGISWTENTLMQALE</sequence>
<evidence type="ECO:0000256" key="2">
    <source>
        <dbReference type="ARBA" id="ARBA00023134"/>
    </source>
</evidence>
<protein>
    <submittedName>
        <fullName evidence="3">Sulfate adenylyltransferase subunit 1</fullName>
    </submittedName>
</protein>
<dbReference type="Proteomes" id="UP001321760">
    <property type="component" value="Unassembled WGS sequence"/>
</dbReference>
<keyword evidence="4" id="KW-1185">Reference proteome</keyword>
<reference evidence="3" key="2">
    <citation type="submission" date="2023-05" db="EMBL/GenBank/DDBJ databases">
        <authorList>
            <consortium name="Lawrence Berkeley National Laboratory"/>
            <person name="Steindorff A."/>
            <person name="Hensen N."/>
            <person name="Bonometti L."/>
            <person name="Westerberg I."/>
            <person name="Brannstrom I.O."/>
            <person name="Guillou S."/>
            <person name="Cros-Aarteil S."/>
            <person name="Calhoun S."/>
            <person name="Haridas S."/>
            <person name="Kuo A."/>
            <person name="Mondo S."/>
            <person name="Pangilinan J."/>
            <person name="Riley R."/>
            <person name="Labutti K."/>
            <person name="Andreopoulos B."/>
            <person name="Lipzen A."/>
            <person name="Chen C."/>
            <person name="Yanf M."/>
            <person name="Daum C."/>
            <person name="Ng V."/>
            <person name="Clum A."/>
            <person name="Ohm R."/>
            <person name="Martin F."/>
            <person name="Silar P."/>
            <person name="Natvig D."/>
            <person name="Lalanne C."/>
            <person name="Gautier V."/>
            <person name="Ament-Velasquez S.L."/>
            <person name="Kruys A."/>
            <person name="Hutchinson M.I."/>
            <person name="Powell A.J."/>
            <person name="Barry K."/>
            <person name="Miller A.N."/>
            <person name="Grigoriev I.V."/>
            <person name="Debuchy R."/>
            <person name="Gladieux P."/>
            <person name="Thoren M.H."/>
            <person name="Johannesson H."/>
        </authorList>
    </citation>
    <scope>NUCLEOTIDE SEQUENCE</scope>
    <source>
        <strain evidence="3">PSN243</strain>
    </source>
</reference>
<organism evidence="3 4">
    <name type="scientific">Podospora aff. communis PSN243</name>
    <dbReference type="NCBI Taxonomy" id="3040156"/>
    <lineage>
        <taxon>Eukaryota</taxon>
        <taxon>Fungi</taxon>
        <taxon>Dikarya</taxon>
        <taxon>Ascomycota</taxon>
        <taxon>Pezizomycotina</taxon>
        <taxon>Sordariomycetes</taxon>
        <taxon>Sordariomycetidae</taxon>
        <taxon>Sordariales</taxon>
        <taxon>Podosporaceae</taxon>
        <taxon>Podospora</taxon>
    </lineage>
</organism>
<dbReference type="AlphaFoldDB" id="A0AAV9GXP2"/>
<dbReference type="GO" id="GO:0016779">
    <property type="term" value="F:nucleotidyltransferase activity"/>
    <property type="evidence" value="ECO:0007669"/>
    <property type="project" value="UniProtKB-KW"/>
</dbReference>
<gene>
    <name evidence="3" type="ORF">QBC34DRAFT_398065</name>
</gene>
<evidence type="ECO:0000256" key="1">
    <source>
        <dbReference type="ARBA" id="ARBA00022741"/>
    </source>
</evidence>
<dbReference type="EMBL" id="MU865923">
    <property type="protein sequence ID" value="KAK4452684.1"/>
    <property type="molecule type" value="Genomic_DNA"/>
</dbReference>
<dbReference type="InterPro" id="IPR050100">
    <property type="entry name" value="TRAFAC_GTPase_members"/>
</dbReference>
<accession>A0AAV9GXP2</accession>
<dbReference type="SUPFAM" id="SSF52540">
    <property type="entry name" value="P-loop containing nucleoside triphosphate hydrolases"/>
    <property type="match status" value="1"/>
</dbReference>
<keyword evidence="2" id="KW-0342">GTP-binding</keyword>
<comment type="caution">
    <text evidence="3">The sequence shown here is derived from an EMBL/GenBank/DDBJ whole genome shotgun (WGS) entry which is preliminary data.</text>
</comment>
<keyword evidence="1" id="KW-0547">Nucleotide-binding</keyword>
<evidence type="ECO:0000313" key="4">
    <source>
        <dbReference type="Proteomes" id="UP001321760"/>
    </source>
</evidence>